<dbReference type="EMBL" id="SWKU01000032">
    <property type="protein sequence ID" value="KAF2995538.1"/>
    <property type="molecule type" value="Genomic_DNA"/>
</dbReference>
<dbReference type="Gene3D" id="3.40.30.10">
    <property type="entry name" value="Glutaredoxin"/>
    <property type="match status" value="1"/>
</dbReference>
<organism evidence="5 6">
    <name type="scientific">Curvularia kusanoi</name>
    <name type="common">Cochliobolus kusanoi</name>
    <dbReference type="NCBI Taxonomy" id="90978"/>
    <lineage>
        <taxon>Eukaryota</taxon>
        <taxon>Fungi</taxon>
        <taxon>Dikarya</taxon>
        <taxon>Ascomycota</taxon>
        <taxon>Pezizomycotina</taxon>
        <taxon>Dothideomycetes</taxon>
        <taxon>Pleosporomycetidae</taxon>
        <taxon>Pleosporales</taxon>
        <taxon>Pleosporineae</taxon>
        <taxon>Pleosporaceae</taxon>
        <taxon>Curvularia</taxon>
    </lineage>
</organism>
<dbReference type="GO" id="GO:0008379">
    <property type="term" value="F:thioredoxin peroxidase activity"/>
    <property type="evidence" value="ECO:0007669"/>
    <property type="project" value="TreeGrafter"/>
</dbReference>
<dbReference type="GO" id="GO:0042744">
    <property type="term" value="P:hydrogen peroxide catabolic process"/>
    <property type="evidence" value="ECO:0007669"/>
    <property type="project" value="TreeGrafter"/>
</dbReference>
<name>A0A9P4T636_CURKU</name>
<evidence type="ECO:0000256" key="3">
    <source>
        <dbReference type="SAM" id="MobiDB-lite"/>
    </source>
</evidence>
<dbReference type="GO" id="GO:0033554">
    <property type="term" value="P:cellular response to stress"/>
    <property type="evidence" value="ECO:0007669"/>
    <property type="project" value="TreeGrafter"/>
</dbReference>
<feature type="compositionally biased region" description="Basic and acidic residues" evidence="3">
    <location>
        <begin position="373"/>
        <end position="383"/>
    </location>
</feature>
<dbReference type="InterPro" id="IPR000866">
    <property type="entry name" value="AhpC/TSA"/>
</dbReference>
<dbReference type="InterPro" id="IPR013766">
    <property type="entry name" value="Thioredoxin_domain"/>
</dbReference>
<comment type="caution">
    <text evidence="5">The sequence shown here is derived from an EMBL/GenBank/DDBJ whole genome shotgun (WGS) entry which is preliminary data.</text>
</comment>
<feature type="region of interest" description="Disordered" evidence="3">
    <location>
        <begin position="835"/>
        <end position="913"/>
    </location>
</feature>
<dbReference type="PROSITE" id="PS51352">
    <property type="entry name" value="THIOREDOXIN_2"/>
    <property type="match status" value="1"/>
</dbReference>
<dbReference type="GO" id="GO:0005829">
    <property type="term" value="C:cytosol"/>
    <property type="evidence" value="ECO:0007669"/>
    <property type="project" value="TreeGrafter"/>
</dbReference>
<dbReference type="PANTHER" id="PTHR10681">
    <property type="entry name" value="THIOREDOXIN PEROXIDASE"/>
    <property type="match status" value="1"/>
</dbReference>
<feature type="compositionally biased region" description="Basic residues" evidence="3">
    <location>
        <begin position="783"/>
        <end position="796"/>
    </location>
</feature>
<protein>
    <recommendedName>
        <fullName evidence="4">Thioredoxin domain-containing protein</fullName>
    </recommendedName>
</protein>
<proteinExistence type="inferred from homology"/>
<dbReference type="GO" id="GO:0006979">
    <property type="term" value="P:response to oxidative stress"/>
    <property type="evidence" value="ECO:0007669"/>
    <property type="project" value="TreeGrafter"/>
</dbReference>
<evidence type="ECO:0000313" key="5">
    <source>
        <dbReference type="EMBL" id="KAF2995538.1"/>
    </source>
</evidence>
<feature type="compositionally biased region" description="Basic and acidic residues" evidence="3">
    <location>
        <begin position="110"/>
        <end position="140"/>
    </location>
</feature>
<feature type="compositionally biased region" description="Low complexity" evidence="3">
    <location>
        <begin position="842"/>
        <end position="854"/>
    </location>
</feature>
<keyword evidence="2" id="KW-0560">Oxidoreductase</keyword>
<evidence type="ECO:0000256" key="1">
    <source>
        <dbReference type="ARBA" id="ARBA00009796"/>
    </source>
</evidence>
<dbReference type="Proteomes" id="UP000801428">
    <property type="component" value="Unassembled WGS sequence"/>
</dbReference>
<feature type="region of interest" description="Disordered" evidence="3">
    <location>
        <begin position="943"/>
        <end position="978"/>
    </location>
</feature>
<sequence>MSGQVVEMMEGLRSLGERDSHNSSEDQYVQKFWGNRLAATEPPLEISQTRIPEIPDQKEFLDRWFEFHQGFRLARRPDGTEQRIAVIGEPLHEVSPGFLPRTLDQLRAGIENDARRPENRLRRRRLTSENERPTEPHQSLEDALDSLLDADSDNETREDGAESLQPPISESPTTPQVQPDQLTAPPSLASTRRQRAQERFARVFGTVEDIQQEDYESPLSTLYNRAWNRYRQAEDLRAIGDTEAPPLEGLSAQERREIEDQLLWGVMRESRTGQELENNVWSYAPVRNNVDSETRSGDMTITPPWSNFPATHAPPDETVAAPSTSLSDVRLSLEQITSELQRLRSASESVFTARDALQARSEPEQPFPTLDNQPDRPPPKTEPEMTKVLACQTIEVPHVSQTSQAKVQDPHWLSGYEICIHIAIYISRPVFLGTPVPDNKMSQLGKVRIGHKAPDFHTEAVIGGAIREVSLSAFIRPSAPSSSPDPDAPWLLLLFIPAAFSFVCPTEVIAFQNCYDEFRDRNCKIAFVSVDTKHSLWHWQNVPRQYGGLGNTDIPLLSDATHKIGRDYGVLVEEEGVCLRGMFIIDNEGLVQQITLNNLTVGRSVLEALRLLEAFQAVAKHGVLCPIDWKPNSHASDALNTISDTLVESYEDRLANLQRDFGDVQVTDLDAKREAESFIPHAEFVETAGLRNKLNPPGLSKGTTNKDDLSEARDPPASPGHTTCKPRVSTTLSEGKLAEQATATTPKRSHPPSPITAVASPAVTPSTQHVPPLKLRTQERTARHSRGHHSSQHQHHAAQPVTPKRLPRQGAPYNMFSNEAGSQVYLEFEHPVGGSQSMEYVPQRPRPAQSASSPPRHPRPRSPVAAALRRRSAPVLSRATSWSGMLRRNGANGSNVGSSVGSSVGTTPATTPPLLSNYGGRMPNAAAQTRLQATFQAIKKISSGLASPRFDASPRPADGEGAGPGYFNVSTEEEEEEG</sequence>
<evidence type="ECO:0000313" key="6">
    <source>
        <dbReference type="Proteomes" id="UP000801428"/>
    </source>
</evidence>
<dbReference type="InterPro" id="IPR050217">
    <property type="entry name" value="Peroxiredoxin"/>
</dbReference>
<dbReference type="InterPro" id="IPR036249">
    <property type="entry name" value="Thioredoxin-like_sf"/>
</dbReference>
<reference evidence="5" key="1">
    <citation type="submission" date="2019-04" db="EMBL/GenBank/DDBJ databases">
        <title>Sequencing of skin fungus with MAO and IRED activity.</title>
        <authorList>
            <person name="Marsaioli A.J."/>
            <person name="Bonatto J.M.C."/>
            <person name="Reis Junior O."/>
        </authorList>
    </citation>
    <scope>NUCLEOTIDE SEQUENCE</scope>
    <source>
        <strain evidence="5">30M1</strain>
    </source>
</reference>
<dbReference type="PANTHER" id="PTHR10681:SF128">
    <property type="entry name" value="THIOREDOXIN-DEPENDENT PEROXIDE REDUCTASE, MITOCHONDRIAL"/>
    <property type="match status" value="1"/>
</dbReference>
<evidence type="ECO:0000256" key="2">
    <source>
        <dbReference type="ARBA" id="ARBA00023002"/>
    </source>
</evidence>
<feature type="region of interest" description="Disordered" evidence="3">
    <location>
        <begin position="356"/>
        <end position="383"/>
    </location>
</feature>
<feature type="compositionally biased region" description="Polar residues" evidence="3">
    <location>
        <begin position="166"/>
        <end position="181"/>
    </location>
</feature>
<accession>A0A9P4T636</accession>
<feature type="domain" description="Thioredoxin" evidence="4">
    <location>
        <begin position="447"/>
        <end position="617"/>
    </location>
</feature>
<dbReference type="AlphaFoldDB" id="A0A9P4T636"/>
<gene>
    <name evidence="5" type="ORF">E8E13_002564</name>
</gene>
<dbReference type="OrthoDB" id="1711136at2759"/>
<dbReference type="SUPFAM" id="SSF52833">
    <property type="entry name" value="Thioredoxin-like"/>
    <property type="match status" value="1"/>
</dbReference>
<feature type="region of interest" description="Disordered" evidence="3">
    <location>
        <begin position="109"/>
        <end position="196"/>
    </location>
</feature>
<feature type="compositionally biased region" description="Low complexity" evidence="3">
    <location>
        <begin position="889"/>
        <end position="913"/>
    </location>
</feature>
<comment type="similarity">
    <text evidence="1">Belongs to the peroxiredoxin family. AhpC/Prx1 subfamily.</text>
</comment>
<evidence type="ECO:0000259" key="4">
    <source>
        <dbReference type="PROSITE" id="PS51352"/>
    </source>
</evidence>
<feature type="region of interest" description="Disordered" evidence="3">
    <location>
        <begin position="689"/>
        <end position="816"/>
    </location>
</feature>
<feature type="compositionally biased region" description="Basic and acidic residues" evidence="3">
    <location>
        <begin position="704"/>
        <end position="714"/>
    </location>
</feature>
<keyword evidence="6" id="KW-1185">Reference proteome</keyword>
<dbReference type="Pfam" id="PF00578">
    <property type="entry name" value="AhpC-TSA"/>
    <property type="match status" value="1"/>
</dbReference>
<feature type="compositionally biased region" description="Acidic residues" evidence="3">
    <location>
        <begin position="142"/>
        <end position="153"/>
    </location>
</feature>
<dbReference type="CDD" id="cd03015">
    <property type="entry name" value="PRX_Typ2cys"/>
    <property type="match status" value="1"/>
</dbReference>
<feature type="region of interest" description="Disordered" evidence="3">
    <location>
        <begin position="1"/>
        <end position="23"/>
    </location>
</feature>
<dbReference type="GO" id="GO:0045454">
    <property type="term" value="P:cell redox homeostasis"/>
    <property type="evidence" value="ECO:0007669"/>
    <property type="project" value="TreeGrafter"/>
</dbReference>